<dbReference type="GO" id="GO:0004888">
    <property type="term" value="F:transmembrane signaling receptor activity"/>
    <property type="evidence" value="ECO:0007669"/>
    <property type="project" value="InterPro"/>
</dbReference>
<dbReference type="OrthoDB" id="8712992at2"/>
<dbReference type="PRINTS" id="PR00260">
    <property type="entry name" value="CHEMTRNSDUCR"/>
</dbReference>
<feature type="transmembrane region" description="Helical" evidence="5">
    <location>
        <begin position="194"/>
        <end position="213"/>
    </location>
</feature>
<keyword evidence="5" id="KW-1133">Transmembrane helix</keyword>
<evidence type="ECO:0000259" key="7">
    <source>
        <dbReference type="PROSITE" id="PS50885"/>
    </source>
</evidence>
<feature type="domain" description="HAMP" evidence="7">
    <location>
        <begin position="216"/>
        <end position="268"/>
    </location>
</feature>
<dbReference type="AlphaFoldDB" id="A0A562RAB7"/>
<dbReference type="SUPFAM" id="SSF58104">
    <property type="entry name" value="Methyl-accepting chemotaxis protein (MCP) signaling domain"/>
    <property type="match status" value="1"/>
</dbReference>
<dbReference type="Pfam" id="PF12729">
    <property type="entry name" value="4HB_MCP_1"/>
    <property type="match status" value="1"/>
</dbReference>
<dbReference type="Proteomes" id="UP000318431">
    <property type="component" value="Unassembled WGS sequence"/>
</dbReference>
<dbReference type="PROSITE" id="PS50885">
    <property type="entry name" value="HAMP"/>
    <property type="match status" value="1"/>
</dbReference>
<dbReference type="CDD" id="cd19411">
    <property type="entry name" value="MCP2201-like_sensor"/>
    <property type="match status" value="1"/>
</dbReference>
<evidence type="ECO:0000259" key="6">
    <source>
        <dbReference type="PROSITE" id="PS50111"/>
    </source>
</evidence>
<keyword evidence="2" id="KW-0488">Methylation</keyword>
<evidence type="ECO:0000256" key="2">
    <source>
        <dbReference type="ARBA" id="ARBA00022481"/>
    </source>
</evidence>
<dbReference type="SMART" id="SM00283">
    <property type="entry name" value="MA"/>
    <property type="match status" value="1"/>
</dbReference>
<dbReference type="RefSeq" id="WP_145649633.1">
    <property type="nucleotide sequence ID" value="NZ_VLLB01000004.1"/>
</dbReference>
<evidence type="ECO:0000256" key="4">
    <source>
        <dbReference type="PROSITE-ProRule" id="PRU00284"/>
    </source>
</evidence>
<evidence type="ECO:0000313" key="9">
    <source>
        <dbReference type="Proteomes" id="UP000318431"/>
    </source>
</evidence>
<feature type="transmembrane region" description="Helical" evidence="5">
    <location>
        <begin position="12"/>
        <end position="31"/>
    </location>
</feature>
<gene>
    <name evidence="8" type="ORF">IP91_02744</name>
</gene>
<keyword evidence="4" id="KW-0807">Transducer</keyword>
<comment type="subcellular location">
    <subcellularLocation>
        <location evidence="1">Membrane</location>
    </subcellularLocation>
</comment>
<dbReference type="CDD" id="cd11386">
    <property type="entry name" value="MCP_signal"/>
    <property type="match status" value="1"/>
</dbReference>
<evidence type="ECO:0000256" key="1">
    <source>
        <dbReference type="ARBA" id="ARBA00004370"/>
    </source>
</evidence>
<dbReference type="PANTHER" id="PTHR43531">
    <property type="entry name" value="PROTEIN ICFG"/>
    <property type="match status" value="1"/>
</dbReference>
<keyword evidence="5" id="KW-0472">Membrane</keyword>
<dbReference type="FunFam" id="1.10.287.950:FF:000001">
    <property type="entry name" value="Methyl-accepting chemotaxis sensory transducer"/>
    <property type="match status" value="1"/>
</dbReference>
<evidence type="ECO:0000313" key="8">
    <source>
        <dbReference type="EMBL" id="TWI65336.1"/>
    </source>
</evidence>
<reference evidence="8 9" key="1">
    <citation type="journal article" date="2015" name="Stand. Genomic Sci.">
        <title>Genomic Encyclopedia of Bacterial and Archaeal Type Strains, Phase III: the genomes of soil and plant-associated and newly described type strains.</title>
        <authorList>
            <person name="Whitman W.B."/>
            <person name="Woyke T."/>
            <person name="Klenk H.P."/>
            <person name="Zhou Y."/>
            <person name="Lilburn T.G."/>
            <person name="Beck B.J."/>
            <person name="De Vos P."/>
            <person name="Vandamme P."/>
            <person name="Eisen J.A."/>
            <person name="Garrity G."/>
            <person name="Hugenholtz P."/>
            <person name="Kyrpides N.C."/>
        </authorList>
    </citation>
    <scope>NUCLEOTIDE SEQUENCE [LARGE SCALE GENOMIC DNA]</scope>
    <source>
        <strain evidence="8 9">CGMCC 1.10822</strain>
    </source>
</reference>
<keyword evidence="5" id="KW-0812">Transmembrane</keyword>
<dbReference type="PANTHER" id="PTHR43531:SF14">
    <property type="entry name" value="METHYL-ACCEPTING CHEMOTAXIS PROTEIN I-RELATED"/>
    <property type="match status" value="1"/>
</dbReference>
<dbReference type="Gene3D" id="1.10.287.950">
    <property type="entry name" value="Methyl-accepting chemotaxis protein"/>
    <property type="match status" value="1"/>
</dbReference>
<feature type="domain" description="Methyl-accepting transducer" evidence="6">
    <location>
        <begin position="273"/>
        <end position="502"/>
    </location>
</feature>
<dbReference type="Pfam" id="PF00015">
    <property type="entry name" value="MCPsignal"/>
    <property type="match status" value="1"/>
</dbReference>
<dbReference type="GO" id="GO:0007165">
    <property type="term" value="P:signal transduction"/>
    <property type="evidence" value="ECO:0007669"/>
    <property type="project" value="UniProtKB-KW"/>
</dbReference>
<proteinExistence type="inferred from homology"/>
<dbReference type="PROSITE" id="PS50111">
    <property type="entry name" value="CHEMOTAXIS_TRANSDUC_2"/>
    <property type="match status" value="1"/>
</dbReference>
<evidence type="ECO:0000256" key="3">
    <source>
        <dbReference type="ARBA" id="ARBA00029447"/>
    </source>
</evidence>
<comment type="similarity">
    <text evidence="3">Belongs to the methyl-accepting chemotaxis (MCP) protein family.</text>
</comment>
<protein>
    <submittedName>
        <fullName evidence="8">Methyl-accepting chemotaxis protein</fullName>
    </submittedName>
</protein>
<dbReference type="EMBL" id="VLLB01000004">
    <property type="protein sequence ID" value="TWI65336.1"/>
    <property type="molecule type" value="Genomic_DNA"/>
</dbReference>
<dbReference type="SMART" id="SM00304">
    <property type="entry name" value="HAMP"/>
    <property type="match status" value="1"/>
</dbReference>
<dbReference type="InterPro" id="IPR024478">
    <property type="entry name" value="HlyB_4HB_MCP"/>
</dbReference>
<name>A0A562RAB7_9BURK</name>
<keyword evidence="9" id="KW-1185">Reference proteome</keyword>
<dbReference type="Pfam" id="PF00672">
    <property type="entry name" value="HAMP"/>
    <property type="match status" value="1"/>
</dbReference>
<dbReference type="GO" id="GO:0006935">
    <property type="term" value="P:chemotaxis"/>
    <property type="evidence" value="ECO:0007669"/>
    <property type="project" value="InterPro"/>
</dbReference>
<organism evidence="8 9">
    <name type="scientific">Pseudoduganella lurida</name>
    <dbReference type="NCBI Taxonomy" id="1036180"/>
    <lineage>
        <taxon>Bacteria</taxon>
        <taxon>Pseudomonadati</taxon>
        <taxon>Pseudomonadota</taxon>
        <taxon>Betaproteobacteria</taxon>
        <taxon>Burkholderiales</taxon>
        <taxon>Oxalobacteraceae</taxon>
        <taxon>Telluria group</taxon>
        <taxon>Pseudoduganella</taxon>
    </lineage>
</organism>
<dbReference type="InterPro" id="IPR004090">
    <property type="entry name" value="Chemotax_Me-accpt_rcpt"/>
</dbReference>
<comment type="caution">
    <text evidence="8">The sequence shown here is derived from an EMBL/GenBank/DDBJ whole genome shotgun (WGS) entry which is preliminary data.</text>
</comment>
<sequence>MNLQNLKIGTRLSAGFTAVLALLLGIAWLGLHNMAALQSDLRRVTEVNNTGIHLASEMRSDVVDRMIALRNLALLTDAKELEPEVKRIEKDAARYAESNASLSKLFEANNAGAEERALLAKIQGLSRDIQPLIEKASALGLAHERDEATRVLLHEVRPIQFQWQAALTDLVAREEKINEDEKEEGEKAYETARMVVFGLTALAVVAGFAIARFTSRSITKPLAQAVAVAQTVAAGDLRTQIDVRSSDETGQLLEALRAMSDSLGGIVAQVRSGTETITSASDEIATGNLDLSSRTEQQASALEETASSMEELAAAVSHNAGSARTAAEMAEATRAVASQGGEAVGEVVRTMESIDASAKKIVDIIAVIDGIAFQTNILALNAAVEAARAGEQGRGFAVVASEVRNLAQRSASAAQEVKALITDSVSQVEQGSALVNRAGATMREVVASVERMTSVVGEISNATHEQEAGIQQINQAVSDMDATTQQNAALVEEAAAAAASLQDQAKELSGLVSVFQLPASSSAPRLGVTKHPLLAA</sequence>
<dbReference type="InterPro" id="IPR051310">
    <property type="entry name" value="MCP_chemotaxis"/>
</dbReference>
<evidence type="ECO:0000256" key="5">
    <source>
        <dbReference type="SAM" id="Phobius"/>
    </source>
</evidence>
<dbReference type="InterPro" id="IPR003660">
    <property type="entry name" value="HAMP_dom"/>
</dbReference>
<dbReference type="CDD" id="cd06225">
    <property type="entry name" value="HAMP"/>
    <property type="match status" value="1"/>
</dbReference>
<dbReference type="InterPro" id="IPR047347">
    <property type="entry name" value="YvaQ-like_sensor"/>
</dbReference>
<dbReference type="InterPro" id="IPR004089">
    <property type="entry name" value="MCPsignal_dom"/>
</dbReference>
<accession>A0A562RAB7</accession>
<dbReference type="GO" id="GO:0005886">
    <property type="term" value="C:plasma membrane"/>
    <property type="evidence" value="ECO:0007669"/>
    <property type="project" value="TreeGrafter"/>
</dbReference>